<dbReference type="EMBL" id="JAEUBE010000295">
    <property type="protein sequence ID" value="KAH3665624.1"/>
    <property type="molecule type" value="Genomic_DNA"/>
</dbReference>
<dbReference type="PANTHER" id="PTHR31121:SF6">
    <property type="entry name" value="ALPHA-1,2 MANNOSYLTRANSFERASE KTR1"/>
    <property type="match status" value="1"/>
</dbReference>
<dbReference type="InterPro" id="IPR029044">
    <property type="entry name" value="Nucleotide-diphossugar_trans"/>
</dbReference>
<evidence type="ECO:0000256" key="2">
    <source>
        <dbReference type="ARBA" id="ARBA00007677"/>
    </source>
</evidence>
<evidence type="ECO:0000313" key="8">
    <source>
        <dbReference type="Proteomes" id="UP000769157"/>
    </source>
</evidence>
<dbReference type="Proteomes" id="UP000769157">
    <property type="component" value="Unassembled WGS sequence"/>
</dbReference>
<dbReference type="GO" id="GO:0005794">
    <property type="term" value="C:Golgi apparatus"/>
    <property type="evidence" value="ECO:0007669"/>
    <property type="project" value="TreeGrafter"/>
</dbReference>
<comment type="caution">
    <text evidence="7">The sequence shown here is derived from an EMBL/GenBank/DDBJ whole genome shotgun (WGS) entry which is preliminary data.</text>
</comment>
<keyword evidence="3" id="KW-0328">Glycosyltransferase</keyword>
<evidence type="ECO:0000256" key="5">
    <source>
        <dbReference type="ARBA" id="ARBA00022968"/>
    </source>
</evidence>
<gene>
    <name evidence="7" type="ORF">OGAPHI_003812</name>
</gene>
<dbReference type="PIRSF" id="PIRSF018153">
    <property type="entry name" value="Glyco_trans_15"/>
    <property type="match status" value="1"/>
</dbReference>
<keyword evidence="4" id="KW-0808">Transferase</keyword>
<protein>
    <submittedName>
        <fullName evidence="7">Uncharacterized protein</fullName>
    </submittedName>
</protein>
<dbReference type="Pfam" id="PF01793">
    <property type="entry name" value="Glyco_transf_15"/>
    <property type="match status" value="1"/>
</dbReference>
<comment type="subcellular location">
    <subcellularLocation>
        <location evidence="1">Membrane</location>
        <topology evidence="1">Single-pass type II membrane protein</topology>
    </subcellularLocation>
</comment>
<evidence type="ECO:0000313" key="7">
    <source>
        <dbReference type="EMBL" id="KAH3665624.1"/>
    </source>
</evidence>
<dbReference type="SUPFAM" id="SSF53448">
    <property type="entry name" value="Nucleotide-diphospho-sugar transferases"/>
    <property type="match status" value="1"/>
</dbReference>
<comment type="similarity">
    <text evidence="2">Belongs to the glycosyltransferase 15 family.</text>
</comment>
<keyword evidence="8" id="KW-1185">Reference proteome</keyword>
<keyword evidence="5" id="KW-0812">Transmembrane</keyword>
<dbReference type="RefSeq" id="XP_046060828.1">
    <property type="nucleotide sequence ID" value="XM_046204823.1"/>
</dbReference>
<accession>A0A9P8P6M7</accession>
<dbReference type="GeneID" id="70235777"/>
<dbReference type="Gene3D" id="3.90.550.10">
    <property type="entry name" value="Spore Coat Polysaccharide Biosynthesis Protein SpsA, Chain A"/>
    <property type="match status" value="1"/>
</dbReference>
<name>A0A9P8P6M7_9ASCO</name>
<sequence length="375" mass="43951">MAKLSWSVGFVCIILTVVYLLQGTFTVPSHRIGSHQLVPVSPRENATFFSLVRNSELSDMLRSIKNVEQRFNRHHHYHWVFANNEPFTKQFRHAVSSACSGTVEFAVIPEKYWKYPDWIDQARAAEVRKEMRRKHIKYGDNESYRHMCRFFSGFFYKMEALQRFRYYWRVEPDIEFRCNIAQDPFRVLREENKVYGFTLTPLELHTTVETLWNVTQEYASSYPERIAPDNNMGFLSDDGGASYNMCHFWSNFEVGDLDFFRSDAYEHFFNYIDRKGGIFYERWGDAPLHTVAVSLLVPYTKLHYFAGTGYFHAPNLQCDGPNWLLEQNECICFASEDSAWSGGSCLTKFFDIHRLERPEAAPTTPYTPIHKPTKA</sequence>
<proteinExistence type="inferred from homology"/>
<dbReference type="GO" id="GO:0006487">
    <property type="term" value="P:protein N-linked glycosylation"/>
    <property type="evidence" value="ECO:0007669"/>
    <property type="project" value="TreeGrafter"/>
</dbReference>
<evidence type="ECO:0000256" key="6">
    <source>
        <dbReference type="PIRSR" id="PIRSR018153-1"/>
    </source>
</evidence>
<feature type="active site" description="Nucleophile" evidence="6">
    <location>
        <position position="253"/>
    </location>
</feature>
<evidence type="ECO:0000256" key="1">
    <source>
        <dbReference type="ARBA" id="ARBA00004606"/>
    </source>
</evidence>
<evidence type="ECO:0000256" key="4">
    <source>
        <dbReference type="ARBA" id="ARBA00022679"/>
    </source>
</evidence>
<dbReference type="PANTHER" id="PTHR31121">
    <property type="entry name" value="ALPHA-1,2 MANNOSYLTRANSFERASE KTR1"/>
    <property type="match status" value="1"/>
</dbReference>
<dbReference type="GO" id="GO:0000032">
    <property type="term" value="P:cell wall mannoprotein biosynthetic process"/>
    <property type="evidence" value="ECO:0007669"/>
    <property type="project" value="TreeGrafter"/>
</dbReference>
<evidence type="ECO:0000256" key="3">
    <source>
        <dbReference type="ARBA" id="ARBA00022676"/>
    </source>
</evidence>
<dbReference type="InterPro" id="IPR002685">
    <property type="entry name" value="Glyco_trans_15"/>
</dbReference>
<reference evidence="7" key="2">
    <citation type="submission" date="2021-01" db="EMBL/GenBank/DDBJ databases">
        <authorList>
            <person name="Schikora-Tamarit M.A."/>
        </authorList>
    </citation>
    <scope>NUCLEOTIDE SEQUENCE</scope>
    <source>
        <strain evidence="7">CBS6075</strain>
    </source>
</reference>
<dbReference type="GO" id="GO:0016020">
    <property type="term" value="C:membrane"/>
    <property type="evidence" value="ECO:0007669"/>
    <property type="project" value="UniProtKB-SubCell"/>
</dbReference>
<organism evidence="7 8">
    <name type="scientific">Ogataea philodendri</name>
    <dbReference type="NCBI Taxonomy" id="1378263"/>
    <lineage>
        <taxon>Eukaryota</taxon>
        <taxon>Fungi</taxon>
        <taxon>Dikarya</taxon>
        <taxon>Ascomycota</taxon>
        <taxon>Saccharomycotina</taxon>
        <taxon>Pichiomycetes</taxon>
        <taxon>Pichiales</taxon>
        <taxon>Pichiaceae</taxon>
        <taxon>Ogataea</taxon>
    </lineage>
</organism>
<dbReference type="FunFam" id="3.90.550.10:FF:000051">
    <property type="entry name" value="Alpha-1,2-mannosyltransferase (Ktr4)"/>
    <property type="match status" value="1"/>
</dbReference>
<dbReference type="GO" id="GO:0000026">
    <property type="term" value="F:alpha-1,2-mannosyltransferase activity"/>
    <property type="evidence" value="ECO:0007669"/>
    <property type="project" value="TreeGrafter"/>
</dbReference>
<reference evidence="7" key="1">
    <citation type="journal article" date="2021" name="Open Biol.">
        <title>Shared evolutionary footprints suggest mitochondrial oxidative damage underlies multiple complex I losses in fungi.</title>
        <authorList>
            <person name="Schikora-Tamarit M.A."/>
            <person name="Marcet-Houben M."/>
            <person name="Nosek J."/>
            <person name="Gabaldon T."/>
        </authorList>
    </citation>
    <scope>NUCLEOTIDE SEQUENCE</scope>
    <source>
        <strain evidence="7">CBS6075</strain>
    </source>
</reference>
<dbReference type="OrthoDB" id="439943at2759"/>
<dbReference type="AlphaFoldDB" id="A0A9P8P6M7"/>
<keyword evidence="5" id="KW-0735">Signal-anchor</keyword>